<dbReference type="Proteomes" id="UP000245771">
    <property type="component" value="Unassembled WGS sequence"/>
</dbReference>
<evidence type="ECO:0000256" key="1">
    <source>
        <dbReference type="SAM" id="MobiDB-lite"/>
    </source>
</evidence>
<dbReference type="InParanoid" id="A0A316VD90"/>
<sequence length="155" mass="17706">MLPVSRAVLMARRPLSLRSSPLIMQGIRFESTNTPSTPPTPVSPARETAHSSPSAGPSQQQQQQEKPKSKHKLVYREIWPPFIRVLAYASAVYFSLQLTWQYLDGREQKELEADVRRQLEEEVRKEMIKKAERAKSDQDAIAQKAKGWFSWATGK</sequence>
<reference evidence="2 3" key="1">
    <citation type="journal article" date="2018" name="Mol. Biol. Evol.">
        <title>Broad Genomic Sampling Reveals a Smut Pathogenic Ancestry of the Fungal Clade Ustilaginomycotina.</title>
        <authorList>
            <person name="Kijpornyongpan T."/>
            <person name="Mondo S.J."/>
            <person name="Barry K."/>
            <person name="Sandor L."/>
            <person name="Lee J."/>
            <person name="Lipzen A."/>
            <person name="Pangilinan J."/>
            <person name="LaButti K."/>
            <person name="Hainaut M."/>
            <person name="Henrissat B."/>
            <person name="Grigoriev I.V."/>
            <person name="Spatafora J.W."/>
            <person name="Aime M.C."/>
        </authorList>
    </citation>
    <scope>NUCLEOTIDE SEQUENCE [LARGE SCALE GENOMIC DNA]</scope>
    <source>
        <strain evidence="2 3">MCA 3882</strain>
    </source>
</reference>
<evidence type="ECO:0000313" key="2">
    <source>
        <dbReference type="EMBL" id="PWN35647.1"/>
    </source>
</evidence>
<proteinExistence type="predicted"/>
<dbReference type="GeneID" id="37024145"/>
<dbReference type="RefSeq" id="XP_025355949.1">
    <property type="nucleotide sequence ID" value="XM_025502364.1"/>
</dbReference>
<feature type="region of interest" description="Disordered" evidence="1">
    <location>
        <begin position="26"/>
        <end position="70"/>
    </location>
</feature>
<dbReference type="OrthoDB" id="3359404at2759"/>
<organism evidence="2 3">
    <name type="scientific">Meira miltonrushii</name>
    <dbReference type="NCBI Taxonomy" id="1280837"/>
    <lineage>
        <taxon>Eukaryota</taxon>
        <taxon>Fungi</taxon>
        <taxon>Dikarya</taxon>
        <taxon>Basidiomycota</taxon>
        <taxon>Ustilaginomycotina</taxon>
        <taxon>Exobasidiomycetes</taxon>
        <taxon>Exobasidiales</taxon>
        <taxon>Brachybasidiaceae</taxon>
        <taxon>Meira</taxon>
    </lineage>
</organism>
<dbReference type="EMBL" id="KZ819603">
    <property type="protein sequence ID" value="PWN35647.1"/>
    <property type="molecule type" value="Genomic_DNA"/>
</dbReference>
<accession>A0A316VD90</accession>
<feature type="compositionally biased region" description="Low complexity" evidence="1">
    <location>
        <begin position="51"/>
        <end position="64"/>
    </location>
</feature>
<keyword evidence="3" id="KW-1185">Reference proteome</keyword>
<name>A0A316VD90_9BASI</name>
<evidence type="ECO:0000313" key="3">
    <source>
        <dbReference type="Proteomes" id="UP000245771"/>
    </source>
</evidence>
<protein>
    <submittedName>
        <fullName evidence="2">Uncharacterized protein</fullName>
    </submittedName>
</protein>
<dbReference type="AlphaFoldDB" id="A0A316VD90"/>
<gene>
    <name evidence="2" type="ORF">FA14DRAFT_45036</name>
</gene>